<evidence type="ECO:0000313" key="2">
    <source>
        <dbReference type="EMBL" id="QQL44839.1"/>
    </source>
</evidence>
<name>A0A6B3LBD9_9BACT</name>
<organism evidence="2 3">
    <name type="scientific">Sulfuriroseicoccus oceanibius</name>
    <dbReference type="NCBI Taxonomy" id="2707525"/>
    <lineage>
        <taxon>Bacteria</taxon>
        <taxon>Pseudomonadati</taxon>
        <taxon>Verrucomicrobiota</taxon>
        <taxon>Verrucomicrobiia</taxon>
        <taxon>Verrucomicrobiales</taxon>
        <taxon>Verrucomicrobiaceae</taxon>
        <taxon>Sulfuriroseicoccus</taxon>
    </lineage>
</organism>
<reference evidence="2 3" key="1">
    <citation type="submission" date="2020-12" db="EMBL/GenBank/DDBJ databases">
        <title>Sulforoseuscoccus oceanibium gen. nov., sp. nov., a representative of the phylum Verrucomicrobia with special cytoplasmic membrane, and proposal of Sulforoseuscoccusaceae fam. nov.</title>
        <authorList>
            <person name="Xi F."/>
        </authorList>
    </citation>
    <scope>NUCLEOTIDE SEQUENCE [LARGE SCALE GENOMIC DNA]</scope>
    <source>
        <strain evidence="2 3">T37</strain>
    </source>
</reference>
<feature type="compositionally biased region" description="Polar residues" evidence="1">
    <location>
        <begin position="189"/>
        <end position="202"/>
    </location>
</feature>
<proteinExistence type="predicted"/>
<feature type="region of interest" description="Disordered" evidence="1">
    <location>
        <begin position="74"/>
        <end position="111"/>
    </location>
</feature>
<keyword evidence="3" id="KW-1185">Reference proteome</keyword>
<gene>
    <name evidence="2" type="ORF">G3M56_013320</name>
</gene>
<evidence type="ECO:0000313" key="3">
    <source>
        <dbReference type="Proteomes" id="UP000475117"/>
    </source>
</evidence>
<dbReference type="AlphaFoldDB" id="A0A6B3LBD9"/>
<protein>
    <submittedName>
        <fullName evidence="2">Uncharacterized protein</fullName>
    </submittedName>
</protein>
<dbReference type="KEGG" id="soa:G3M56_013320"/>
<dbReference type="RefSeq" id="WP_164364625.1">
    <property type="nucleotide sequence ID" value="NZ_CP066776.1"/>
</dbReference>
<dbReference type="EMBL" id="CP066776">
    <property type="protein sequence ID" value="QQL44839.1"/>
    <property type="molecule type" value="Genomic_DNA"/>
</dbReference>
<accession>A0A6B3LBD9</accession>
<evidence type="ECO:0000256" key="1">
    <source>
        <dbReference type="SAM" id="MobiDB-lite"/>
    </source>
</evidence>
<sequence length="328" mass="36930">METAPHIFPETCALDPARLVALRPVAGQHEAQCPACHAEGRDTAQDNLVIFESGIYHCRASCDTKTIYALAGRESDWKPDPDEKRRWQREQEQRQRQEAEQKARAKAAQEYRRPLIDRHRWTSEEILADSPVRLDRPMLKKFPDRAMLSALFPPDALLWTGEVHESGTAHAARWQKTTGHHSTAHRCGSMTTPATWKEGTTSRTRDNVEASPYIVLDFDGFDGTAPTNPDELRAHLADSAAIIRWMREDLHWRLAAIVFTGSKSLHAWFHAPPPQAVADLRSIAPQLGIDAGLVGHPEHPCRLPGHRHEKTGNRSQLLWLDYAADVAL</sequence>
<feature type="region of interest" description="Disordered" evidence="1">
    <location>
        <begin position="179"/>
        <end position="202"/>
    </location>
</feature>
<dbReference type="Proteomes" id="UP000475117">
    <property type="component" value="Chromosome"/>
</dbReference>